<comment type="similarity">
    <text evidence="3">Belongs to the riboflavin transporter family.</text>
</comment>
<reference evidence="11" key="1">
    <citation type="journal article" date="2021" name="Sci. Rep.">
        <title>Diploid genomic architecture of Nitzschia inconspicua, an elite biomass production diatom.</title>
        <authorList>
            <person name="Oliver A."/>
            <person name="Podell S."/>
            <person name="Pinowska A."/>
            <person name="Traller J.C."/>
            <person name="Smith S.R."/>
            <person name="McClure R."/>
            <person name="Beliaev A."/>
            <person name="Bohutskyi P."/>
            <person name="Hill E.A."/>
            <person name="Rabines A."/>
            <person name="Zheng H."/>
            <person name="Allen L.Z."/>
            <person name="Kuo A."/>
            <person name="Grigoriev I.V."/>
            <person name="Allen A.E."/>
            <person name="Hazlebeck D."/>
            <person name="Allen E.E."/>
        </authorList>
    </citation>
    <scope>NUCLEOTIDE SEQUENCE</scope>
    <source>
        <strain evidence="11">Hildebrandi</strain>
    </source>
</reference>
<feature type="transmembrane region" description="Helical" evidence="9">
    <location>
        <begin position="78"/>
        <end position="98"/>
    </location>
</feature>
<comment type="catalytic activity">
    <reaction evidence="1">
        <text>riboflavin(in) = riboflavin(out)</text>
        <dbReference type="Rhea" id="RHEA:35015"/>
        <dbReference type="ChEBI" id="CHEBI:57986"/>
    </reaction>
</comment>
<evidence type="ECO:0000256" key="6">
    <source>
        <dbReference type="ARBA" id="ARBA00022692"/>
    </source>
</evidence>
<dbReference type="Proteomes" id="UP000693970">
    <property type="component" value="Unassembled WGS sequence"/>
</dbReference>
<evidence type="ECO:0000256" key="4">
    <source>
        <dbReference type="ARBA" id="ARBA00022448"/>
    </source>
</evidence>
<evidence type="ECO:0000256" key="9">
    <source>
        <dbReference type="SAM" id="Phobius"/>
    </source>
</evidence>
<protein>
    <submittedName>
        <fullName evidence="11">Uncharacterized protein</fullName>
    </submittedName>
</protein>
<feature type="transmembrane region" description="Helical" evidence="9">
    <location>
        <begin position="186"/>
        <end position="210"/>
    </location>
</feature>
<evidence type="ECO:0000256" key="10">
    <source>
        <dbReference type="SAM" id="SignalP"/>
    </source>
</evidence>
<keyword evidence="12" id="KW-1185">Reference proteome</keyword>
<feature type="transmembrane region" description="Helical" evidence="9">
    <location>
        <begin position="340"/>
        <end position="357"/>
    </location>
</feature>
<evidence type="ECO:0000256" key="7">
    <source>
        <dbReference type="ARBA" id="ARBA00022989"/>
    </source>
</evidence>
<keyword evidence="10" id="KW-0732">Signal</keyword>
<dbReference type="PANTHER" id="PTHR12929">
    <property type="entry name" value="SOLUTE CARRIER FAMILY 52"/>
    <property type="match status" value="1"/>
</dbReference>
<dbReference type="InterPro" id="IPR009357">
    <property type="entry name" value="Riboflavin_transptr"/>
</dbReference>
<keyword evidence="5" id="KW-1003">Cell membrane</keyword>
<feature type="chain" id="PRO_5039955248" evidence="10">
    <location>
        <begin position="18"/>
        <end position="510"/>
    </location>
</feature>
<dbReference type="EMBL" id="JAGRRH010000022">
    <property type="protein sequence ID" value="KAG7345062.1"/>
    <property type="molecule type" value="Genomic_DNA"/>
</dbReference>
<gene>
    <name evidence="11" type="ORF">IV203_032593</name>
</gene>
<organism evidence="11 12">
    <name type="scientific">Nitzschia inconspicua</name>
    <dbReference type="NCBI Taxonomy" id="303405"/>
    <lineage>
        <taxon>Eukaryota</taxon>
        <taxon>Sar</taxon>
        <taxon>Stramenopiles</taxon>
        <taxon>Ochrophyta</taxon>
        <taxon>Bacillariophyta</taxon>
        <taxon>Bacillariophyceae</taxon>
        <taxon>Bacillariophycidae</taxon>
        <taxon>Bacillariales</taxon>
        <taxon>Bacillariaceae</taxon>
        <taxon>Nitzschia</taxon>
    </lineage>
</organism>
<evidence type="ECO:0000256" key="1">
    <source>
        <dbReference type="ARBA" id="ARBA00000215"/>
    </source>
</evidence>
<feature type="signal peptide" evidence="10">
    <location>
        <begin position="1"/>
        <end position="17"/>
    </location>
</feature>
<evidence type="ECO:0000256" key="8">
    <source>
        <dbReference type="ARBA" id="ARBA00023136"/>
    </source>
</evidence>
<reference evidence="11" key="2">
    <citation type="submission" date="2021-04" db="EMBL/GenBank/DDBJ databases">
        <authorList>
            <person name="Podell S."/>
        </authorList>
    </citation>
    <scope>NUCLEOTIDE SEQUENCE</scope>
    <source>
        <strain evidence="11">Hildebrandi</strain>
    </source>
</reference>
<feature type="transmembrane region" description="Helical" evidence="9">
    <location>
        <begin position="394"/>
        <end position="413"/>
    </location>
</feature>
<evidence type="ECO:0000256" key="3">
    <source>
        <dbReference type="ARBA" id="ARBA00006366"/>
    </source>
</evidence>
<keyword evidence="8 9" id="KW-0472">Membrane</keyword>
<name>A0A9K3KJV9_9STRA</name>
<sequence>MKAFLLITCFFFLGASAWVLVNAIYAEIPLIIASLDYDYSVISKLTLCITLTSVAPIVWAMTASICSADNQKVTKMGIAAMLALGTSTALGMALTDAALQQTTLLIVSVCSGLVGTMANVLYYPHAATTTNSCSTDDNSDTESLSPPATVHQTTAMASGMAAGSLFLAVLAIIQQHDERTSVTFSVQAFFGVVTAVFCLSILGFGGTLIADRLATLGHNLSVSVHDTVQGQAIDQDGTMNASINHESNNYGSIDISNNGILLRRTSTDVDTKASKSSKNFQDQDVLQMPISSVAFEIQEEAPPADEHNHDSDDHQKPLPSFLVSFLTISNRYAIINGGQFFLNLLTFFLPGIVPYSIKNFDDSQRALHYLTVTQLIAQTLGALASGWKQCRSVCLQLLVFGILWIPTVVLSFINDTDFQSASQAHSAVPITLNALLNFLYGYSRTVFYHLVHADATAGTAVLDETSETGQRRSSGNDPHIASRVLGSWNQLGAMIGSLIAYVLVEKGAIS</sequence>
<evidence type="ECO:0000256" key="2">
    <source>
        <dbReference type="ARBA" id="ARBA00004651"/>
    </source>
</evidence>
<dbReference type="GO" id="GO:0032217">
    <property type="term" value="F:riboflavin transmembrane transporter activity"/>
    <property type="evidence" value="ECO:0007669"/>
    <property type="project" value="InterPro"/>
</dbReference>
<evidence type="ECO:0000313" key="12">
    <source>
        <dbReference type="Proteomes" id="UP000693970"/>
    </source>
</evidence>
<keyword evidence="4" id="KW-0813">Transport</keyword>
<dbReference type="PANTHER" id="PTHR12929:SF21">
    <property type="match status" value="1"/>
</dbReference>
<dbReference type="AlphaFoldDB" id="A0A9K3KJV9"/>
<evidence type="ECO:0000313" key="11">
    <source>
        <dbReference type="EMBL" id="KAG7345062.1"/>
    </source>
</evidence>
<feature type="transmembrane region" description="Helical" evidence="9">
    <location>
        <begin position="41"/>
        <end position="66"/>
    </location>
</feature>
<evidence type="ECO:0000256" key="5">
    <source>
        <dbReference type="ARBA" id="ARBA00022475"/>
    </source>
</evidence>
<feature type="transmembrane region" description="Helical" evidence="9">
    <location>
        <begin position="104"/>
        <end position="122"/>
    </location>
</feature>
<keyword evidence="6 9" id="KW-0812">Transmembrane</keyword>
<dbReference type="Pfam" id="PF06237">
    <property type="entry name" value="SLC52_ribofla_tr"/>
    <property type="match status" value="1"/>
</dbReference>
<dbReference type="OrthoDB" id="54309at2759"/>
<keyword evidence="7 9" id="KW-1133">Transmembrane helix</keyword>
<accession>A0A9K3KJV9</accession>
<feature type="transmembrane region" description="Helical" evidence="9">
    <location>
        <begin position="155"/>
        <end position="174"/>
    </location>
</feature>
<proteinExistence type="inferred from homology"/>
<dbReference type="GO" id="GO:0005886">
    <property type="term" value="C:plasma membrane"/>
    <property type="evidence" value="ECO:0007669"/>
    <property type="project" value="UniProtKB-SubCell"/>
</dbReference>
<comment type="subcellular location">
    <subcellularLocation>
        <location evidence="2">Cell membrane</location>
        <topology evidence="2">Multi-pass membrane protein</topology>
    </subcellularLocation>
</comment>
<comment type="caution">
    <text evidence="11">The sequence shown here is derived from an EMBL/GenBank/DDBJ whole genome shotgun (WGS) entry which is preliminary data.</text>
</comment>